<dbReference type="AlphaFoldDB" id="A0A7J7C5W1"/>
<reference evidence="2 3" key="1">
    <citation type="journal article" date="2020" name="Nat. Commun.">
        <title>Genome of Tripterygium wilfordii and identification of cytochrome P450 involved in triptolide biosynthesis.</title>
        <authorList>
            <person name="Tu L."/>
            <person name="Su P."/>
            <person name="Zhang Z."/>
            <person name="Gao L."/>
            <person name="Wang J."/>
            <person name="Hu T."/>
            <person name="Zhou J."/>
            <person name="Zhang Y."/>
            <person name="Zhao Y."/>
            <person name="Liu Y."/>
            <person name="Song Y."/>
            <person name="Tong Y."/>
            <person name="Lu Y."/>
            <person name="Yang J."/>
            <person name="Xu C."/>
            <person name="Jia M."/>
            <person name="Peters R.J."/>
            <person name="Huang L."/>
            <person name="Gao W."/>
        </authorList>
    </citation>
    <scope>NUCLEOTIDE SEQUENCE [LARGE SCALE GENOMIC DNA]</scope>
    <source>
        <strain evidence="3">cv. XIE 37</strain>
        <tissue evidence="2">Leaf</tissue>
    </source>
</reference>
<dbReference type="EMBL" id="JAAARO010000021">
    <property type="protein sequence ID" value="KAF5729509.1"/>
    <property type="molecule type" value="Genomic_DNA"/>
</dbReference>
<proteinExistence type="predicted"/>
<dbReference type="InParanoid" id="A0A7J7C5W1"/>
<feature type="compositionally biased region" description="Basic and acidic residues" evidence="1">
    <location>
        <begin position="30"/>
        <end position="44"/>
    </location>
</feature>
<dbReference type="PANTHER" id="PTHR47340:SF1">
    <property type="entry name" value="DUPLICATED HOMEODOMAIN-LIKE SUPERFAMILY PROTEIN"/>
    <property type="match status" value="1"/>
</dbReference>
<feature type="compositionally biased region" description="Polar residues" evidence="1">
    <location>
        <begin position="323"/>
        <end position="337"/>
    </location>
</feature>
<feature type="compositionally biased region" description="Low complexity" evidence="1">
    <location>
        <begin position="196"/>
        <end position="217"/>
    </location>
</feature>
<feature type="region of interest" description="Disordered" evidence="1">
    <location>
        <begin position="299"/>
        <end position="337"/>
    </location>
</feature>
<comment type="caution">
    <text evidence="2">The sequence shown here is derived from an EMBL/GenBank/DDBJ whole genome shotgun (WGS) entry which is preliminary data.</text>
</comment>
<feature type="compositionally biased region" description="Basic and acidic residues" evidence="1">
    <location>
        <begin position="94"/>
        <end position="118"/>
    </location>
</feature>
<protein>
    <submittedName>
        <fullName evidence="2">Uncharacterized protein</fullName>
    </submittedName>
</protein>
<name>A0A7J7C5W1_TRIWF</name>
<evidence type="ECO:0000256" key="1">
    <source>
        <dbReference type="SAM" id="MobiDB-lite"/>
    </source>
</evidence>
<evidence type="ECO:0000313" key="2">
    <source>
        <dbReference type="EMBL" id="KAF5729509.1"/>
    </source>
</evidence>
<gene>
    <name evidence="2" type="ORF">HS088_TW21G01676</name>
</gene>
<feature type="region of interest" description="Disordered" evidence="1">
    <location>
        <begin position="1"/>
        <end position="148"/>
    </location>
</feature>
<sequence length="337" mass="36558">MPPEPVPWDRKDFFKERKHERPESLGSASRWRDSPSHHGSRDFARWGSGDFRRAPGHGKLGGWHVFSEENGLGYSPSRSGGKIPEDDWPSISRGDGKYGRNSRENRGSFTSREWKGHTGETSNGPLNAPSRLIDVDNGDQRSVDNVPHSDIVNSWDQLHLKERHDNKIALANGLSTGQRSERENSLDWKSLKWTRSGSLSSRGSGFSHSSSSKSLGGADFNEGKTELLPKNASPVQSPSLDGAACVTSSAPFEDTTSRKKPRLGWGEGLAKYEKKKVEGPDVCVNKEGTVVCAINIDSNHSPSSNLADKSPKVMGFSDCASPATPSSVACSSSPGKS</sequence>
<keyword evidence="3" id="KW-1185">Reference proteome</keyword>
<evidence type="ECO:0000313" key="3">
    <source>
        <dbReference type="Proteomes" id="UP000593562"/>
    </source>
</evidence>
<dbReference type="Proteomes" id="UP000593562">
    <property type="component" value="Unassembled WGS sequence"/>
</dbReference>
<feature type="region of interest" description="Disordered" evidence="1">
    <location>
        <begin position="195"/>
        <end position="263"/>
    </location>
</feature>
<feature type="compositionally biased region" description="Basic and acidic residues" evidence="1">
    <location>
        <begin position="7"/>
        <end position="23"/>
    </location>
</feature>
<dbReference type="PANTHER" id="PTHR47340">
    <property type="entry name" value="DUPLICATED HOMEODOMAIN-LIKE SUPERFAMILY PROTEIN"/>
    <property type="match status" value="1"/>
</dbReference>
<organism evidence="2 3">
    <name type="scientific">Tripterygium wilfordii</name>
    <name type="common">Thunder God vine</name>
    <dbReference type="NCBI Taxonomy" id="458696"/>
    <lineage>
        <taxon>Eukaryota</taxon>
        <taxon>Viridiplantae</taxon>
        <taxon>Streptophyta</taxon>
        <taxon>Embryophyta</taxon>
        <taxon>Tracheophyta</taxon>
        <taxon>Spermatophyta</taxon>
        <taxon>Magnoliopsida</taxon>
        <taxon>eudicotyledons</taxon>
        <taxon>Gunneridae</taxon>
        <taxon>Pentapetalae</taxon>
        <taxon>rosids</taxon>
        <taxon>fabids</taxon>
        <taxon>Celastrales</taxon>
        <taxon>Celastraceae</taxon>
        <taxon>Tripterygium</taxon>
    </lineage>
</organism>
<accession>A0A7J7C5W1</accession>